<dbReference type="EMBL" id="JAAALK010000079">
    <property type="protein sequence ID" value="KAG8097965.1"/>
    <property type="molecule type" value="Genomic_DNA"/>
</dbReference>
<evidence type="ECO:0000256" key="1">
    <source>
        <dbReference type="SAM" id="MobiDB-lite"/>
    </source>
</evidence>
<reference evidence="2" key="2">
    <citation type="submission" date="2021-02" db="EMBL/GenBank/DDBJ databases">
        <authorList>
            <person name="Kimball J.A."/>
            <person name="Haas M.W."/>
            <person name="Macchietto M."/>
            <person name="Kono T."/>
            <person name="Duquette J."/>
            <person name="Shao M."/>
        </authorList>
    </citation>
    <scope>NUCLEOTIDE SEQUENCE</scope>
    <source>
        <tissue evidence="2">Fresh leaf tissue</tissue>
    </source>
</reference>
<gene>
    <name evidence="2" type="ORF">GUJ93_ZPchr0013g34098</name>
</gene>
<evidence type="ECO:0000313" key="2">
    <source>
        <dbReference type="EMBL" id="KAG8097965.1"/>
    </source>
</evidence>
<feature type="region of interest" description="Disordered" evidence="1">
    <location>
        <begin position="1"/>
        <end position="77"/>
    </location>
</feature>
<keyword evidence="3" id="KW-1185">Reference proteome</keyword>
<feature type="compositionally biased region" description="Basic and acidic residues" evidence="1">
    <location>
        <begin position="19"/>
        <end position="31"/>
    </location>
</feature>
<comment type="caution">
    <text evidence="2">The sequence shown here is derived from an EMBL/GenBank/DDBJ whole genome shotgun (WGS) entry which is preliminary data.</text>
</comment>
<organism evidence="2 3">
    <name type="scientific">Zizania palustris</name>
    <name type="common">Northern wild rice</name>
    <dbReference type="NCBI Taxonomy" id="103762"/>
    <lineage>
        <taxon>Eukaryota</taxon>
        <taxon>Viridiplantae</taxon>
        <taxon>Streptophyta</taxon>
        <taxon>Embryophyta</taxon>
        <taxon>Tracheophyta</taxon>
        <taxon>Spermatophyta</taxon>
        <taxon>Magnoliopsida</taxon>
        <taxon>Liliopsida</taxon>
        <taxon>Poales</taxon>
        <taxon>Poaceae</taxon>
        <taxon>BOP clade</taxon>
        <taxon>Oryzoideae</taxon>
        <taxon>Oryzeae</taxon>
        <taxon>Zizaniinae</taxon>
        <taxon>Zizania</taxon>
    </lineage>
</organism>
<evidence type="ECO:0000313" key="3">
    <source>
        <dbReference type="Proteomes" id="UP000729402"/>
    </source>
</evidence>
<dbReference type="AlphaFoldDB" id="A0A8J5WXK9"/>
<protein>
    <submittedName>
        <fullName evidence="2">Uncharacterized protein</fullName>
    </submittedName>
</protein>
<reference evidence="2" key="1">
    <citation type="journal article" date="2021" name="bioRxiv">
        <title>Whole Genome Assembly and Annotation of Northern Wild Rice, Zizania palustris L., Supports a Whole Genome Duplication in the Zizania Genus.</title>
        <authorList>
            <person name="Haas M."/>
            <person name="Kono T."/>
            <person name="Macchietto M."/>
            <person name="Millas R."/>
            <person name="McGilp L."/>
            <person name="Shao M."/>
            <person name="Duquette J."/>
            <person name="Hirsch C.N."/>
            <person name="Kimball J."/>
        </authorList>
    </citation>
    <scope>NUCLEOTIDE SEQUENCE</scope>
    <source>
        <tissue evidence="2">Fresh leaf tissue</tissue>
    </source>
</reference>
<sequence>MRGRIWGGVLTRGGQHSPTHGEIETGRERSGRMVYRRGGGRGWSGDPAKERRGARRRSGCEASGGGTGMAGVGRAEGDEGYVPARRVAVSRTRWAFRRREEGAVRRRGDEIGRQKGPAHDGGSVALLLHLPPRRLAAPATATAIAAPALAAGAPLLAALPFLSSLV</sequence>
<accession>A0A8J5WXK9</accession>
<dbReference type="Proteomes" id="UP000729402">
    <property type="component" value="Unassembled WGS sequence"/>
</dbReference>
<proteinExistence type="predicted"/>
<feature type="compositionally biased region" description="Gly residues" evidence="1">
    <location>
        <begin position="62"/>
        <end position="71"/>
    </location>
</feature>
<name>A0A8J5WXK9_ZIZPA</name>